<feature type="transmembrane region" description="Helical" evidence="11">
    <location>
        <begin position="356"/>
        <end position="377"/>
    </location>
</feature>
<keyword evidence="2 11" id="KW-0813">Transport</keyword>
<feature type="transmembrane region" description="Helical" evidence="11">
    <location>
        <begin position="119"/>
        <end position="140"/>
    </location>
</feature>
<dbReference type="GO" id="GO:0005254">
    <property type="term" value="F:chloride channel activity"/>
    <property type="evidence" value="ECO:0007669"/>
    <property type="project" value="UniProtKB-UniRule"/>
</dbReference>
<dbReference type="PRINTS" id="PR00762">
    <property type="entry name" value="CLCHANNEL"/>
</dbReference>
<keyword evidence="9 11" id="KW-0868">Chloride</keyword>
<dbReference type="EMBL" id="CAJPEV010000213">
    <property type="protein sequence ID" value="CAG0882457.1"/>
    <property type="molecule type" value="Genomic_DNA"/>
</dbReference>
<comment type="subcellular location">
    <subcellularLocation>
        <location evidence="1 11">Membrane</location>
        <topology evidence="1 11">Multi-pass membrane protein</topology>
    </subcellularLocation>
</comment>
<evidence type="ECO:0000256" key="9">
    <source>
        <dbReference type="ARBA" id="ARBA00023214"/>
    </source>
</evidence>
<dbReference type="InterPro" id="IPR051280">
    <property type="entry name" value="Cl-channel/antiporter"/>
</dbReference>
<proteinExistence type="inferred from homology"/>
<dbReference type="EMBL" id="LR899730">
    <property type="protein sequence ID" value="CAD7242076.1"/>
    <property type="molecule type" value="Genomic_DNA"/>
</dbReference>
<gene>
    <name evidence="13" type="ORF">DSTB1V02_LOCUS2049</name>
</gene>
<dbReference type="OrthoDB" id="428525at2759"/>
<organism evidence="13">
    <name type="scientific">Darwinula stevensoni</name>
    <dbReference type="NCBI Taxonomy" id="69355"/>
    <lineage>
        <taxon>Eukaryota</taxon>
        <taxon>Metazoa</taxon>
        <taxon>Ecdysozoa</taxon>
        <taxon>Arthropoda</taxon>
        <taxon>Crustacea</taxon>
        <taxon>Oligostraca</taxon>
        <taxon>Ostracoda</taxon>
        <taxon>Podocopa</taxon>
        <taxon>Podocopida</taxon>
        <taxon>Darwinulocopina</taxon>
        <taxon>Darwinuloidea</taxon>
        <taxon>Darwinulidae</taxon>
        <taxon>Darwinula</taxon>
    </lineage>
</organism>
<feature type="transmembrane region" description="Helical" evidence="11">
    <location>
        <begin position="490"/>
        <end position="513"/>
    </location>
</feature>
<dbReference type="SUPFAM" id="SSF54631">
    <property type="entry name" value="CBS-domain pair"/>
    <property type="match status" value="1"/>
</dbReference>
<evidence type="ECO:0000256" key="7">
    <source>
        <dbReference type="ARBA" id="ARBA00023122"/>
    </source>
</evidence>
<keyword evidence="5 11" id="KW-1133">Transmembrane helix</keyword>
<evidence type="ECO:0000256" key="2">
    <source>
        <dbReference type="ARBA" id="ARBA00022448"/>
    </source>
</evidence>
<evidence type="ECO:0000259" key="12">
    <source>
        <dbReference type="PROSITE" id="PS51371"/>
    </source>
</evidence>
<dbReference type="Pfam" id="PF00571">
    <property type="entry name" value="CBS"/>
    <property type="match status" value="1"/>
</dbReference>
<evidence type="ECO:0000256" key="11">
    <source>
        <dbReference type="RuleBase" id="RU361221"/>
    </source>
</evidence>
<evidence type="ECO:0000256" key="3">
    <source>
        <dbReference type="ARBA" id="ARBA00022692"/>
    </source>
</evidence>
<dbReference type="InterPro" id="IPR014743">
    <property type="entry name" value="Cl-channel_core"/>
</dbReference>
<dbReference type="PANTHER" id="PTHR11689">
    <property type="entry name" value="CHLORIDE CHANNEL PROTEIN CLC FAMILY MEMBER"/>
    <property type="match status" value="1"/>
</dbReference>
<dbReference type="SMART" id="SM00116">
    <property type="entry name" value="CBS"/>
    <property type="match status" value="2"/>
</dbReference>
<keyword evidence="7 10" id="KW-0129">CBS domain</keyword>
<keyword evidence="14" id="KW-1185">Reference proteome</keyword>
<feature type="transmembrane region" description="Helical" evidence="11">
    <location>
        <begin position="316"/>
        <end position="336"/>
    </location>
</feature>
<dbReference type="InterPro" id="IPR046342">
    <property type="entry name" value="CBS_dom_sf"/>
</dbReference>
<feature type="transmembrane region" description="Helical" evidence="11">
    <location>
        <begin position="70"/>
        <end position="91"/>
    </location>
</feature>
<evidence type="ECO:0000256" key="8">
    <source>
        <dbReference type="ARBA" id="ARBA00023136"/>
    </source>
</evidence>
<dbReference type="CDD" id="cd03685">
    <property type="entry name" value="ClC_6_like"/>
    <property type="match status" value="1"/>
</dbReference>
<keyword evidence="6 11" id="KW-0406">Ion transport</keyword>
<keyword evidence="4" id="KW-0677">Repeat</keyword>
<keyword evidence="8 11" id="KW-0472">Membrane</keyword>
<feature type="domain" description="CBS" evidence="12">
    <location>
        <begin position="685"/>
        <end position="743"/>
    </location>
</feature>
<sequence>MERRPLLHIRGSINTDEFLDDSVKVSPDCGKVLSAKYESLDYDVCENSLLLEEERRRGYPYILRMGISRWLVMCIIGAATALVACVIDISIDQLTTLKYRVLKKFTDQCILENCLVTPFLLWASFNVCFVIIAAICGSCVEPVAAGSGIPQVKCYLNGVKIPRVVRIKTLLAKAVGVTFSVAGGLAVGKEGPMVHSGAVIAAGVSQGKSTSLKQDIGIFEYFREDREKRDFVSGGAAAGVAAAFGAPVGGVLFSLEEGASFWNQSLTWRIFFGSMVSVFVLNLVLSAYHGQPGQLAYAGLLNFGKFDTLNYDWLELPIFLCMGGIGGLLGAFFNQLNYKLSKFRMRHIGHRAWMQVMEAMIVAATTATAGFIMIYTIDDCRPIGQDPNKFSIQMFCGDGEYNTLGALWFQTPEASVRSFFHDPPGSHHPVSVMSFFIVYFLLAIWTYGLGIPSGLFIPGLLTGAAWGRLVGMGLSAAFPTAAWVDPGKYALVGAGAMLGGIVRMTLSLTVILIEATGNISFGLPLMITLITAKWVGDYFNEGIYDMQIGLAGVPILAWEAPPLSRTIYAPQVMSHPVITFSPVEKVRNIVNVLKTEVHNGFPVVEHSSCDSEELGRSCGRLRGLILRSQLITLLQQRAFNEEPALLSRHIAMKNFRASYPRYPSIREVELKEEDMEHTIDLRPYMNPSPYSIQHNTSLPRIYLLFRGLGLRHLVVVSDSNQVVGVVTRKDLARFRAGHHRGQSGTEELLISERV</sequence>
<dbReference type="AlphaFoldDB" id="A0A7R8X1N1"/>
<dbReference type="SUPFAM" id="SSF81340">
    <property type="entry name" value="Clc chloride channel"/>
    <property type="match status" value="1"/>
</dbReference>
<dbReference type="GO" id="GO:0005765">
    <property type="term" value="C:lysosomal membrane"/>
    <property type="evidence" value="ECO:0007669"/>
    <property type="project" value="TreeGrafter"/>
</dbReference>
<comment type="similarity">
    <text evidence="11">Belongs to the chloride channel (TC 2.A.49) family.</text>
</comment>
<keyword evidence="3 11" id="KW-0812">Transmembrane</keyword>
<dbReference type="Proteomes" id="UP000677054">
    <property type="component" value="Unassembled WGS sequence"/>
</dbReference>
<evidence type="ECO:0000256" key="10">
    <source>
        <dbReference type="PROSITE-ProRule" id="PRU00703"/>
    </source>
</evidence>
<feature type="transmembrane region" description="Helical" evidence="11">
    <location>
        <begin position="266"/>
        <end position="288"/>
    </location>
</feature>
<protein>
    <recommendedName>
        <fullName evidence="11">Chloride channel protein</fullName>
    </recommendedName>
</protein>
<dbReference type="PROSITE" id="PS51371">
    <property type="entry name" value="CBS"/>
    <property type="match status" value="2"/>
</dbReference>
<comment type="caution">
    <text evidence="11">Lacks conserved residue(s) required for the propagation of feature annotation.</text>
</comment>
<dbReference type="Gene3D" id="1.10.3080.10">
    <property type="entry name" value="Clc chloride channel"/>
    <property type="match status" value="1"/>
</dbReference>
<name>A0A7R8X1N1_9CRUS</name>
<feature type="transmembrane region" description="Helical" evidence="11">
    <location>
        <begin position="231"/>
        <end position="254"/>
    </location>
</feature>
<evidence type="ECO:0000313" key="13">
    <source>
        <dbReference type="EMBL" id="CAD7242076.1"/>
    </source>
</evidence>
<feature type="domain" description="CBS" evidence="12">
    <location>
        <begin position="573"/>
        <end position="642"/>
    </location>
</feature>
<dbReference type="Pfam" id="PF00654">
    <property type="entry name" value="Voltage_CLC"/>
    <property type="match status" value="1"/>
</dbReference>
<dbReference type="Gene3D" id="3.10.580.10">
    <property type="entry name" value="CBS-domain"/>
    <property type="match status" value="1"/>
</dbReference>
<evidence type="ECO:0000256" key="5">
    <source>
        <dbReference type="ARBA" id="ARBA00022989"/>
    </source>
</evidence>
<evidence type="ECO:0000313" key="14">
    <source>
        <dbReference type="Proteomes" id="UP000677054"/>
    </source>
</evidence>
<dbReference type="InterPro" id="IPR001807">
    <property type="entry name" value="ClC"/>
</dbReference>
<dbReference type="PANTHER" id="PTHR11689:SF136">
    <property type="entry name" value="H(+)_CL(-) EXCHANGE TRANSPORTER 7"/>
    <property type="match status" value="1"/>
</dbReference>
<accession>A0A7R8X1N1</accession>
<feature type="transmembrane region" description="Helical" evidence="11">
    <location>
        <begin position="455"/>
        <end position="478"/>
    </location>
</feature>
<evidence type="ECO:0000256" key="4">
    <source>
        <dbReference type="ARBA" id="ARBA00022737"/>
    </source>
</evidence>
<evidence type="ECO:0000256" key="1">
    <source>
        <dbReference type="ARBA" id="ARBA00004141"/>
    </source>
</evidence>
<dbReference type="InterPro" id="IPR000644">
    <property type="entry name" value="CBS_dom"/>
</dbReference>
<dbReference type="CDD" id="cd04591">
    <property type="entry name" value="CBS_pair_voltage-gated_CLC_euk_bac"/>
    <property type="match status" value="1"/>
</dbReference>
<feature type="transmembrane region" description="Helical" evidence="11">
    <location>
        <begin position="430"/>
        <end position="448"/>
    </location>
</feature>
<evidence type="ECO:0000256" key="6">
    <source>
        <dbReference type="ARBA" id="ARBA00023065"/>
    </source>
</evidence>
<reference evidence="13" key="1">
    <citation type="submission" date="2020-11" db="EMBL/GenBank/DDBJ databases">
        <authorList>
            <person name="Tran Van P."/>
        </authorList>
    </citation>
    <scope>NUCLEOTIDE SEQUENCE</scope>
</reference>